<feature type="compositionally biased region" description="Basic and acidic residues" evidence="1">
    <location>
        <begin position="44"/>
        <end position="56"/>
    </location>
</feature>
<dbReference type="RefSeq" id="WP_163694291.1">
    <property type="nucleotide sequence ID" value="NZ_AP022595.1"/>
</dbReference>
<gene>
    <name evidence="2" type="ORF">MSAR_34610</name>
</gene>
<keyword evidence="3" id="KW-1185">Reference proteome</keyword>
<dbReference type="AlphaFoldDB" id="A0A7I7SWA9"/>
<accession>A0A7I7SWA9</accession>
<sequence>MQPLLPTPQATATPATPTLDGLPTCQQEDGNPDGAACAWTDPDTGTRYRVDSADYD</sequence>
<protein>
    <submittedName>
        <fullName evidence="2">Uncharacterized protein</fullName>
    </submittedName>
</protein>
<evidence type="ECO:0000313" key="3">
    <source>
        <dbReference type="Proteomes" id="UP000466445"/>
    </source>
</evidence>
<evidence type="ECO:0000313" key="2">
    <source>
        <dbReference type="EMBL" id="BBY60325.1"/>
    </source>
</evidence>
<evidence type="ECO:0000256" key="1">
    <source>
        <dbReference type="SAM" id="MobiDB-lite"/>
    </source>
</evidence>
<name>A0A7I7SWA9_9MYCO</name>
<proteinExistence type="predicted"/>
<organism evidence="2 3">
    <name type="scientific">Mycolicibacterium sarraceniae</name>
    <dbReference type="NCBI Taxonomy" id="1534348"/>
    <lineage>
        <taxon>Bacteria</taxon>
        <taxon>Bacillati</taxon>
        <taxon>Actinomycetota</taxon>
        <taxon>Actinomycetes</taxon>
        <taxon>Mycobacteriales</taxon>
        <taxon>Mycobacteriaceae</taxon>
        <taxon>Mycolicibacterium</taxon>
    </lineage>
</organism>
<dbReference type="EMBL" id="AP022595">
    <property type="protein sequence ID" value="BBY60325.1"/>
    <property type="molecule type" value="Genomic_DNA"/>
</dbReference>
<dbReference type="Proteomes" id="UP000466445">
    <property type="component" value="Chromosome"/>
</dbReference>
<feature type="compositionally biased region" description="Low complexity" evidence="1">
    <location>
        <begin position="1"/>
        <end position="19"/>
    </location>
</feature>
<dbReference type="KEGG" id="msar:MSAR_34610"/>
<feature type="region of interest" description="Disordered" evidence="1">
    <location>
        <begin position="1"/>
        <end position="56"/>
    </location>
</feature>
<reference evidence="2 3" key="1">
    <citation type="journal article" date="2019" name="Emerg. Microbes Infect.">
        <title>Comprehensive subspecies identification of 175 nontuberculous mycobacteria species based on 7547 genomic profiles.</title>
        <authorList>
            <person name="Matsumoto Y."/>
            <person name="Kinjo T."/>
            <person name="Motooka D."/>
            <person name="Nabeya D."/>
            <person name="Jung N."/>
            <person name="Uechi K."/>
            <person name="Horii T."/>
            <person name="Iida T."/>
            <person name="Fujita J."/>
            <person name="Nakamura S."/>
        </authorList>
    </citation>
    <scope>NUCLEOTIDE SEQUENCE [LARGE SCALE GENOMIC DNA]</scope>
    <source>
        <strain evidence="2 3">JCM 30395</strain>
    </source>
</reference>